<keyword evidence="5" id="KW-1185">Reference proteome</keyword>
<dbReference type="Gene3D" id="3.40.50.1000">
    <property type="entry name" value="HAD superfamily/HAD-like"/>
    <property type="match status" value="1"/>
</dbReference>
<dbReference type="NCBIfam" id="TIGR00685">
    <property type="entry name" value="T6PP"/>
    <property type="match status" value="1"/>
</dbReference>
<protein>
    <recommendedName>
        <fullName evidence="3">Trehalose 6-phosphate phosphatase</fullName>
        <ecNumber evidence="3">3.1.3.12</ecNumber>
    </recommendedName>
</protein>
<reference evidence="4 5" key="1">
    <citation type="submission" date="2021-04" db="EMBL/GenBank/DDBJ databases">
        <title>Whole genome analysis of root endophytic bacterium Microbacterium paraoxydans ku-mp colonizing RP-bio226 rice variety.</title>
        <authorList>
            <person name="Ulaganathan K."/>
            <person name="Latha B."/>
        </authorList>
    </citation>
    <scope>NUCLEOTIDE SEQUENCE [LARGE SCALE GENOMIC DNA]</scope>
    <source>
        <strain evidence="5">ku-mp</strain>
    </source>
</reference>
<accession>A0ABS5IQC3</accession>
<dbReference type="PANTHER" id="PTHR43768:SF3">
    <property type="entry name" value="TREHALOSE 6-PHOSPHATE PHOSPHATASE"/>
    <property type="match status" value="1"/>
</dbReference>
<organism evidence="4 5">
    <name type="scientific">Microbacterium paraoxydans</name>
    <dbReference type="NCBI Taxonomy" id="199592"/>
    <lineage>
        <taxon>Bacteria</taxon>
        <taxon>Bacillati</taxon>
        <taxon>Actinomycetota</taxon>
        <taxon>Actinomycetes</taxon>
        <taxon>Micrococcales</taxon>
        <taxon>Microbacteriaceae</taxon>
        <taxon>Microbacterium</taxon>
    </lineage>
</organism>
<comment type="catalytic activity">
    <reaction evidence="3">
        <text>alpha,alpha-trehalose 6-phosphate + H2O = alpha,alpha-trehalose + phosphate</text>
        <dbReference type="Rhea" id="RHEA:23420"/>
        <dbReference type="ChEBI" id="CHEBI:15377"/>
        <dbReference type="ChEBI" id="CHEBI:16551"/>
        <dbReference type="ChEBI" id="CHEBI:43474"/>
        <dbReference type="ChEBI" id="CHEBI:58429"/>
        <dbReference type="EC" id="3.1.3.12"/>
    </reaction>
</comment>
<dbReference type="EMBL" id="JAGTUK010000003">
    <property type="protein sequence ID" value="MBS0025108.1"/>
    <property type="molecule type" value="Genomic_DNA"/>
</dbReference>
<sequence length="266" mass="28726">MTRPWTPGTADAALTTLATTPRLVVALDFDGTASPLVVDPMAARALPAVATQVARLAAMRDTVVAYVSGRSMHDLREITEHTDDSVIALAGSHGAQYWFPGEGAADAPGDATEDGAREELWAAAQPIIDRYEGAELEPKTFGMGVHTRRADRETEERVFAEIDALVAERFPHWRRRSGHRVLEFSSRTEGKDAAMAVLRERFRATGILFAGDDVTDEDAMRVLQEGDLGVRVGPGESAATLRVESPEQVAALLETLADERQSAFGA</sequence>
<dbReference type="PANTHER" id="PTHR43768">
    <property type="entry name" value="TREHALOSE 6-PHOSPHATE PHOSPHATASE"/>
    <property type="match status" value="1"/>
</dbReference>
<dbReference type="Pfam" id="PF02358">
    <property type="entry name" value="Trehalose_PPase"/>
    <property type="match status" value="1"/>
</dbReference>
<keyword evidence="3" id="KW-0460">Magnesium</keyword>
<evidence type="ECO:0000256" key="2">
    <source>
        <dbReference type="ARBA" id="ARBA00024179"/>
    </source>
</evidence>
<dbReference type="InterPro" id="IPR036412">
    <property type="entry name" value="HAD-like_sf"/>
</dbReference>
<gene>
    <name evidence="4" type="primary">otsB</name>
    <name evidence="4" type="ORF">KE274_13445</name>
</gene>
<evidence type="ECO:0000313" key="5">
    <source>
        <dbReference type="Proteomes" id="UP000678243"/>
    </source>
</evidence>
<proteinExistence type="inferred from homology"/>
<comment type="pathway">
    <text evidence="3">Glycan biosynthesis; trehalose biosynthesis.</text>
</comment>
<dbReference type="InterPro" id="IPR023214">
    <property type="entry name" value="HAD_sf"/>
</dbReference>
<dbReference type="SUPFAM" id="SSF56784">
    <property type="entry name" value="HAD-like"/>
    <property type="match status" value="1"/>
</dbReference>
<evidence type="ECO:0000313" key="4">
    <source>
        <dbReference type="EMBL" id="MBS0025108.1"/>
    </source>
</evidence>
<comment type="cofactor">
    <cofactor evidence="3">
        <name>Mg(2+)</name>
        <dbReference type="ChEBI" id="CHEBI:18420"/>
    </cofactor>
</comment>
<keyword evidence="1 3" id="KW-0378">Hydrolase</keyword>
<dbReference type="InterPro" id="IPR003337">
    <property type="entry name" value="Trehalose_PPase"/>
</dbReference>
<dbReference type="GO" id="GO:0004805">
    <property type="term" value="F:trehalose-phosphatase activity"/>
    <property type="evidence" value="ECO:0007669"/>
    <property type="project" value="UniProtKB-EC"/>
</dbReference>
<dbReference type="InterPro" id="IPR044651">
    <property type="entry name" value="OTSB-like"/>
</dbReference>
<dbReference type="EC" id="3.1.3.12" evidence="3"/>
<comment type="similarity">
    <text evidence="3">Belongs to the trehalose phosphatase family.</text>
</comment>
<dbReference type="RefSeq" id="WP_211544540.1">
    <property type="nucleotide sequence ID" value="NZ_JAGTUK010000003.1"/>
</dbReference>
<evidence type="ECO:0000256" key="1">
    <source>
        <dbReference type="ARBA" id="ARBA00022801"/>
    </source>
</evidence>
<comment type="caution">
    <text evidence="4">The sequence shown here is derived from an EMBL/GenBank/DDBJ whole genome shotgun (WGS) entry which is preliminary data.</text>
</comment>
<keyword evidence="3" id="KW-0479">Metal-binding</keyword>
<dbReference type="Gene3D" id="3.30.70.1020">
    <property type="entry name" value="Trehalose-6-phosphate phosphatase related protein, domain 2"/>
    <property type="match status" value="1"/>
</dbReference>
<evidence type="ECO:0000256" key="3">
    <source>
        <dbReference type="RuleBase" id="RU361117"/>
    </source>
</evidence>
<comment type="function">
    <text evidence="2 3">Removes the phosphate from trehalose 6-phosphate to produce free trehalose.</text>
</comment>
<dbReference type="Proteomes" id="UP000678243">
    <property type="component" value="Unassembled WGS sequence"/>
</dbReference>
<name>A0ABS5IQC3_9MICO</name>